<evidence type="ECO:0000313" key="6">
    <source>
        <dbReference type="Proteomes" id="UP000054826"/>
    </source>
</evidence>
<gene>
    <name evidence="5" type="primary">CES4A</name>
    <name evidence="5" type="ORF">T4C_12175</name>
</gene>
<dbReference type="AlphaFoldDB" id="A0A0V1K1C2"/>
<feature type="domain" description="Carboxylesterase type B" evidence="4">
    <location>
        <begin position="46"/>
        <end position="575"/>
    </location>
</feature>
<evidence type="ECO:0000256" key="2">
    <source>
        <dbReference type="ARBA" id="ARBA00022729"/>
    </source>
</evidence>
<dbReference type="EMBL" id="JYDV01000022">
    <property type="protein sequence ID" value="KRZ41047.1"/>
    <property type="molecule type" value="Genomic_DNA"/>
</dbReference>
<keyword evidence="3" id="KW-1133">Transmembrane helix</keyword>
<evidence type="ECO:0000256" key="1">
    <source>
        <dbReference type="ARBA" id="ARBA00005964"/>
    </source>
</evidence>
<feature type="transmembrane region" description="Helical" evidence="3">
    <location>
        <begin position="630"/>
        <end position="654"/>
    </location>
</feature>
<name>A0A0V1K1C2_TRIPS</name>
<comment type="similarity">
    <text evidence="1">Belongs to the type-B carboxylesterase/lipase family.</text>
</comment>
<dbReference type="ESTHER" id="9bila-a0a0v0tws5">
    <property type="family name" value="Neuroligin"/>
</dbReference>
<sequence length="668" mass="76720">MKFLFTFFQPAHHVFIWYSSTILGTLLLITVAQTTGQDHLNLVRRHTPYGDVLGFVHHGKIASAECYLGIPYARPPINDRRFAYPEPVDQWINLYNATYFRPWCVQFWYSDVYLEKREQSEDCLYLNIFVPRQSELFQTVHAKPYPVLVWIHGGSYQVGGSQLFPINGTVDNIVSHGVIFVSINYRLGPLGFLTNMRSGLYGNYGLEDQIVALQWIKDTIGLFDGDASRITVGGESSGAASVSILATSPRTIGLFQRAVIRSGSAMSPWAIQSTNTDLNSARLMEVTNCSFNDDKKTMECLRTLSISQMKNIWKLLADDGMKLIYSKSDSKSINYNHPFLAHTYFTPVVDKYRENQSIIPLPAERLIRENARLPLMIGSTTGECIAYVSWLAYLAENDRIDLCNIEFVAPSFRFKNAEQVKQAIYQHYFDNRPIQQDTNLSHILVKIVTDQNIKVPMMKEISYYTNKNVPIFVYSFDYSDDKLQNMHLSFAMRDQGAAHGFDLVYLFQSMSVLDPRNITVEWASEDLNITYFIASTMTNFVKFGNPNLQTESNKLQFHWPAFDFPSSQQMYIGSQIKPIEVPFELLYFWNRTIEIIQTLSLQHDFIFEPPTVANFHCGVFEDYDLLNYRVAFFTVLTLSLAMLFLLGFCCFLHVNYRNQEKSIPTVVE</sequence>
<dbReference type="InterPro" id="IPR051093">
    <property type="entry name" value="Neuroligin/BSAL"/>
</dbReference>
<keyword evidence="3" id="KW-0472">Membrane</keyword>
<dbReference type="InterPro" id="IPR019819">
    <property type="entry name" value="Carboxylesterase_B_CS"/>
</dbReference>
<dbReference type="InterPro" id="IPR029058">
    <property type="entry name" value="AB_hydrolase_fold"/>
</dbReference>
<dbReference type="Gene3D" id="3.40.50.1820">
    <property type="entry name" value="alpha/beta hydrolase"/>
    <property type="match status" value="1"/>
</dbReference>
<organism evidence="5 6">
    <name type="scientific">Trichinella pseudospiralis</name>
    <name type="common">Parasitic roundworm</name>
    <dbReference type="NCBI Taxonomy" id="6337"/>
    <lineage>
        <taxon>Eukaryota</taxon>
        <taxon>Metazoa</taxon>
        <taxon>Ecdysozoa</taxon>
        <taxon>Nematoda</taxon>
        <taxon>Enoplea</taxon>
        <taxon>Dorylaimia</taxon>
        <taxon>Trichinellida</taxon>
        <taxon>Trichinellidae</taxon>
        <taxon>Trichinella</taxon>
    </lineage>
</organism>
<protein>
    <submittedName>
        <fullName evidence="5">Neuroligin-4, X-linked</fullName>
    </submittedName>
</protein>
<comment type="caution">
    <text evidence="5">The sequence shown here is derived from an EMBL/GenBank/DDBJ whole genome shotgun (WGS) entry which is preliminary data.</text>
</comment>
<dbReference type="PANTHER" id="PTHR43903">
    <property type="entry name" value="NEUROLIGIN"/>
    <property type="match status" value="1"/>
</dbReference>
<evidence type="ECO:0000259" key="4">
    <source>
        <dbReference type="Pfam" id="PF00135"/>
    </source>
</evidence>
<accession>A0A0V1K1C2</accession>
<dbReference type="Proteomes" id="UP000054826">
    <property type="component" value="Unassembled WGS sequence"/>
</dbReference>
<feature type="transmembrane region" description="Helical" evidence="3">
    <location>
        <begin position="12"/>
        <end position="32"/>
    </location>
</feature>
<dbReference type="Pfam" id="PF00135">
    <property type="entry name" value="COesterase"/>
    <property type="match status" value="1"/>
</dbReference>
<keyword evidence="3" id="KW-0812">Transmembrane</keyword>
<evidence type="ECO:0000256" key="3">
    <source>
        <dbReference type="SAM" id="Phobius"/>
    </source>
</evidence>
<proteinExistence type="inferred from homology"/>
<reference evidence="5 6" key="1">
    <citation type="submission" date="2015-01" db="EMBL/GenBank/DDBJ databases">
        <title>Evolution of Trichinella species and genotypes.</title>
        <authorList>
            <person name="Korhonen P.K."/>
            <person name="Edoardo P."/>
            <person name="Giuseppe L.R."/>
            <person name="Gasser R.B."/>
        </authorList>
    </citation>
    <scope>NUCLEOTIDE SEQUENCE [LARGE SCALE GENOMIC DNA]</scope>
    <source>
        <strain evidence="5">ISS176</strain>
    </source>
</reference>
<evidence type="ECO:0000313" key="5">
    <source>
        <dbReference type="EMBL" id="KRZ41047.1"/>
    </source>
</evidence>
<keyword evidence="2" id="KW-0732">Signal</keyword>
<dbReference type="SUPFAM" id="SSF53474">
    <property type="entry name" value="alpha/beta-Hydrolases"/>
    <property type="match status" value="1"/>
</dbReference>
<dbReference type="InterPro" id="IPR002018">
    <property type="entry name" value="CarbesteraseB"/>
</dbReference>
<dbReference type="PROSITE" id="PS00941">
    <property type="entry name" value="CARBOXYLESTERASE_B_2"/>
    <property type="match status" value="1"/>
</dbReference>